<feature type="domain" description="Phosphomannose isomerase type I catalytic" evidence="3">
    <location>
        <begin position="45"/>
        <end position="83"/>
    </location>
</feature>
<evidence type="ECO:0000256" key="2">
    <source>
        <dbReference type="ARBA" id="ARBA00022833"/>
    </source>
</evidence>
<keyword evidence="5" id="KW-1185">Reference proteome</keyword>
<dbReference type="EMBL" id="ATFC01000001">
    <property type="protein sequence ID" value="EPF47837.1"/>
    <property type="molecule type" value="Genomic_DNA"/>
</dbReference>
<dbReference type="GeneID" id="301460312"/>
<dbReference type="AlphaFoldDB" id="S3LTM0"/>
<dbReference type="CDD" id="cd07010">
    <property type="entry name" value="cupin_PMI_type_I_N_bac"/>
    <property type="match status" value="1"/>
</dbReference>
<dbReference type="RefSeq" id="WP_016517742.1">
    <property type="nucleotide sequence ID" value="NZ_KE332512.1"/>
</dbReference>
<dbReference type="InterPro" id="IPR014710">
    <property type="entry name" value="RmlC-like_jellyroll"/>
</dbReference>
<sequence length="306" mass="33652">MQQNITMFKTQPFISEKVWGYERWIVSVHPAGQSLADDGTPQIGGKPLGTVIGASYPLLIKIIQANETLSVQVHPDDEYARLHEHSAGKTECWYVLEAAPDAKIIYGLQKDYPRSELEEAIRNNTIERCLRSVPVSKGDFIFIPAGTVHAIQGGLRLLEVQQSSDITYRLYDWGRPREVHIQKGLDVLRYLPASALTPEHPFSGRMNCPYFRLEKKDFTAAGTLSFSSFDTPAAKTGWCSLFIIAGNGTLETGGNGTLEAADNGVLETAGNRTLQVKAEDCIMVRRDAAVSVIPNQGSPLSIMLMG</sequence>
<dbReference type="Proteomes" id="UP000014605">
    <property type="component" value="Unassembled WGS sequence"/>
</dbReference>
<evidence type="ECO:0000256" key="1">
    <source>
        <dbReference type="ARBA" id="ARBA00022723"/>
    </source>
</evidence>
<name>S3LTM0_9SPIR</name>
<evidence type="ECO:0000259" key="3">
    <source>
        <dbReference type="Pfam" id="PF20511"/>
    </source>
</evidence>
<proteinExistence type="predicted"/>
<dbReference type="Pfam" id="PF20511">
    <property type="entry name" value="PMI_typeI_cat"/>
    <property type="match status" value="1"/>
</dbReference>
<accession>S3LTM0</accession>
<gene>
    <name evidence="4" type="ORF">HMPREF1222_00097</name>
</gene>
<dbReference type="InterPro" id="IPR011051">
    <property type="entry name" value="RmlC_Cupin_sf"/>
</dbReference>
<dbReference type="PANTHER" id="PTHR42742">
    <property type="entry name" value="TRANSCRIPTIONAL REPRESSOR MPRA"/>
    <property type="match status" value="1"/>
</dbReference>
<dbReference type="GO" id="GO:0004476">
    <property type="term" value="F:mannose-6-phosphate isomerase activity"/>
    <property type="evidence" value="ECO:0007669"/>
    <property type="project" value="InterPro"/>
</dbReference>
<reference evidence="4 5" key="1">
    <citation type="submission" date="2013-04" db="EMBL/GenBank/DDBJ databases">
        <title>The Genome Sequence of Treponema vincentii F0403.</title>
        <authorList>
            <consortium name="The Broad Institute Genomics Platform"/>
            <person name="Earl A."/>
            <person name="Ward D."/>
            <person name="Feldgarden M."/>
            <person name="Gevers D."/>
            <person name="Leonetti C."/>
            <person name="Izard J."/>
            <person name="Walker B."/>
            <person name="Young S."/>
            <person name="Zeng Q."/>
            <person name="Gargeya S."/>
            <person name="Fitzgerald M."/>
            <person name="Haas B."/>
            <person name="Abouelleil A."/>
            <person name="Allen A.W."/>
            <person name="Alvarado L."/>
            <person name="Arachchi H.M."/>
            <person name="Berlin A.M."/>
            <person name="Chapman S.B."/>
            <person name="Gainer-Dewar J."/>
            <person name="Goldberg J."/>
            <person name="Griggs A."/>
            <person name="Gujja S."/>
            <person name="Hansen M."/>
            <person name="Howarth C."/>
            <person name="Imamovic A."/>
            <person name="Ireland A."/>
            <person name="Larimer J."/>
            <person name="McCowan C."/>
            <person name="Murphy C."/>
            <person name="Pearson M."/>
            <person name="Poon T.W."/>
            <person name="Priest M."/>
            <person name="Roberts A."/>
            <person name="Saif S."/>
            <person name="Shea T."/>
            <person name="Sisk P."/>
            <person name="Sykes S."/>
            <person name="Wortman J."/>
            <person name="Nusbaum C."/>
            <person name="Birren B."/>
        </authorList>
    </citation>
    <scope>NUCLEOTIDE SEQUENCE [LARGE SCALE GENOMIC DNA]</scope>
    <source>
        <strain evidence="4 5">F0403</strain>
    </source>
</reference>
<dbReference type="HOGENOM" id="CLU_020529_0_1_12"/>
<dbReference type="InterPro" id="IPR051804">
    <property type="entry name" value="Carb_Metab_Reg_Kinase/Isom"/>
</dbReference>
<keyword evidence="1" id="KW-0479">Metal-binding</keyword>
<keyword evidence="2" id="KW-0862">Zinc</keyword>
<dbReference type="InterPro" id="IPR046457">
    <property type="entry name" value="PMI_typeI_cat"/>
</dbReference>
<dbReference type="Gene3D" id="2.60.120.10">
    <property type="entry name" value="Jelly Rolls"/>
    <property type="match status" value="1"/>
</dbReference>
<dbReference type="PATRIC" id="fig|1125702.3.peg.99"/>
<evidence type="ECO:0000313" key="4">
    <source>
        <dbReference type="EMBL" id="EPF47837.1"/>
    </source>
</evidence>
<protein>
    <recommendedName>
        <fullName evidence="3">Phosphomannose isomerase type I catalytic domain-containing protein</fullName>
    </recommendedName>
</protein>
<dbReference type="GO" id="GO:0008270">
    <property type="term" value="F:zinc ion binding"/>
    <property type="evidence" value="ECO:0007669"/>
    <property type="project" value="InterPro"/>
</dbReference>
<evidence type="ECO:0000313" key="5">
    <source>
        <dbReference type="Proteomes" id="UP000014605"/>
    </source>
</evidence>
<dbReference type="SUPFAM" id="SSF51182">
    <property type="entry name" value="RmlC-like cupins"/>
    <property type="match status" value="1"/>
</dbReference>
<organism evidence="4 5">
    <name type="scientific">Treponema vincentii F0403</name>
    <dbReference type="NCBI Taxonomy" id="1125702"/>
    <lineage>
        <taxon>Bacteria</taxon>
        <taxon>Pseudomonadati</taxon>
        <taxon>Spirochaetota</taxon>
        <taxon>Spirochaetia</taxon>
        <taxon>Spirochaetales</taxon>
        <taxon>Treponemataceae</taxon>
        <taxon>Treponema</taxon>
    </lineage>
</organism>
<comment type="caution">
    <text evidence="4">The sequence shown here is derived from an EMBL/GenBank/DDBJ whole genome shotgun (WGS) entry which is preliminary data.</text>
</comment>
<dbReference type="PANTHER" id="PTHR42742:SF3">
    <property type="entry name" value="FRUCTOKINASE"/>
    <property type="match status" value="1"/>
</dbReference>